<keyword evidence="8" id="KW-1185">Reference proteome</keyword>
<dbReference type="Gene3D" id="2.130.10.10">
    <property type="entry name" value="YVTN repeat-like/Quinoprotein amine dehydrogenase"/>
    <property type="match status" value="2"/>
</dbReference>
<accession>A0A834NE37</accession>
<dbReference type="InterPro" id="IPR002048">
    <property type="entry name" value="EF_hand_dom"/>
</dbReference>
<dbReference type="SMART" id="SM00320">
    <property type="entry name" value="WD40"/>
    <property type="match status" value="8"/>
</dbReference>
<dbReference type="Gene3D" id="1.10.238.10">
    <property type="entry name" value="EF-hand"/>
    <property type="match status" value="1"/>
</dbReference>
<reference evidence="7" key="1">
    <citation type="journal article" date="2020" name="G3 (Bethesda)">
        <title>High-Quality Assemblies for Three Invasive Social Wasps from the &lt;i&gt;Vespula&lt;/i&gt; Genus.</title>
        <authorList>
            <person name="Harrop T.W.R."/>
            <person name="Guhlin J."/>
            <person name="McLaughlin G.M."/>
            <person name="Permina E."/>
            <person name="Stockwell P."/>
            <person name="Gilligan J."/>
            <person name="Le Lec M.F."/>
            <person name="Gruber M.A.M."/>
            <person name="Quinn O."/>
            <person name="Lovegrove M."/>
            <person name="Duncan E.J."/>
            <person name="Remnant E.J."/>
            <person name="Van Eeckhoven J."/>
            <person name="Graham B."/>
            <person name="Knapp R.A."/>
            <person name="Langford K.W."/>
            <person name="Kronenberg Z."/>
            <person name="Press M.O."/>
            <person name="Eacker S.M."/>
            <person name="Wilson-Rankin E.E."/>
            <person name="Purcell J."/>
            <person name="Lester P.J."/>
            <person name="Dearden P.K."/>
        </authorList>
    </citation>
    <scope>NUCLEOTIDE SEQUENCE</scope>
    <source>
        <strain evidence="7">Marl-1</strain>
    </source>
</reference>
<dbReference type="PROSITE" id="PS00678">
    <property type="entry name" value="WD_REPEATS_1"/>
    <property type="match status" value="2"/>
</dbReference>
<evidence type="ECO:0000256" key="4">
    <source>
        <dbReference type="PROSITE-ProRule" id="PRU00221"/>
    </source>
</evidence>
<gene>
    <name evidence="7" type="ORF">HZH66_003640</name>
</gene>
<dbReference type="InterPro" id="IPR051242">
    <property type="entry name" value="WD-EF-hand_domain"/>
</dbReference>
<feature type="repeat" description="WD" evidence="4">
    <location>
        <begin position="477"/>
        <end position="509"/>
    </location>
</feature>
<evidence type="ECO:0000256" key="3">
    <source>
        <dbReference type="ARBA" id="ARBA00022737"/>
    </source>
</evidence>
<dbReference type="PROSITE" id="PS50294">
    <property type="entry name" value="WD_REPEATS_REGION"/>
    <property type="match status" value="2"/>
</dbReference>
<dbReference type="EMBL" id="JACSEA010000003">
    <property type="protein sequence ID" value="KAF7404734.1"/>
    <property type="molecule type" value="Genomic_DNA"/>
</dbReference>
<name>A0A834NE37_VESVU</name>
<dbReference type="SUPFAM" id="SSF50978">
    <property type="entry name" value="WD40 repeat-like"/>
    <property type="match status" value="2"/>
</dbReference>
<feature type="repeat" description="WD" evidence="4">
    <location>
        <begin position="352"/>
        <end position="377"/>
    </location>
</feature>
<feature type="repeat" description="WD" evidence="4">
    <location>
        <begin position="388"/>
        <end position="429"/>
    </location>
</feature>
<evidence type="ECO:0000256" key="5">
    <source>
        <dbReference type="SAM" id="Coils"/>
    </source>
</evidence>
<dbReference type="PANTHER" id="PTHR44324">
    <property type="entry name" value="WD40 REPEAT DOMAIN 95"/>
    <property type="match status" value="1"/>
</dbReference>
<dbReference type="InterPro" id="IPR011992">
    <property type="entry name" value="EF-hand-dom_pair"/>
</dbReference>
<protein>
    <recommendedName>
        <fullName evidence="1">WD repeat-containing protein on Y chromosome</fullName>
    </recommendedName>
</protein>
<sequence length="1045" mass="120059">MAYINYDDIRIKNEFKKFFSTKSIGEQCTKESLMHLYNKFLATKNQKMNISQLEHAFISILNIKLSSKDFSTLFQKINLNKDGYVTWNEFISYLIMEFQKTDISLQHQMLELPLTGSPKILKTHHRSPICKIAFYPELLSVRDRSSSFQRGCYLTVSRDGVINYWSLDFKYERSVQSTNPFLKVQQTTITDMIIMPDVQIICTSSTERDLRFYDVVAKKFELRVMISSLNYVVVCMSYYFSSNIKENSYIILGDTNGSIIIMTFSSIEKGPFKQQSEYNTIFMRYEAVIRDELPNLKVTEIKHVHTNWVNQVAYYGTLKAFMSSSKCSECSLLFSDPTRMRIQYKFIVTRGITCFNFCEESQILVTGGPDCIIRVWNPFVPTKASNIFQGHKATICAIILQKAGQRIYSLSKDKCIKVWDVPTYTCIQTYNGLQSELSENVRVSVIYNKLTHKMIIGSTIIAIVVCEQVINKEISDGISHTKPVSSVLYNHLYKLIVSTGLDSCIIVWDPWLGRRLYLVTNAHSILLYGQYVNIEITAATFDNSEQLLVTGARNGSLKIWNFNTGTCLRNMAIEDQCEITSLTWVENRVLCTGWNQRVTEFTISELHTYKKSWELIHTDDVLFSAVQYPQVLATASYNGEIILWQLETGQPYRRYQVSNATGRYAIKHKNNLKENMKESLSKIKEAKLEQQILNKEDYDQFNKYIEICSHQQSAINRSRLVTICAIIYLNSRPMNPNIGTLLVSLESGIVQVWSHHPAGGFLTGFSVIHARRDSAISLATDPENNFLITGKVLDYILKIIFIQNNKILIGHCLGYIKVWYLANYTIPNPPKVCMPLLRLEFPFLWKDIINGRAKRAVQDQSLPLLLSSLRGHTKAVTCLQIIPDARIIISGSADHTVRLWTLGGRYISTLGTFREWMPILPHIAASKYFQHFRYPMDIKRSASFTTMKVLQGGLGSVETKDIDEIDYLKVIPEQSRHILYGEQLQSPILGNYYKISDETKRYIEPTVLDNSLTHIPVYTHLITHTLKHIESKLSLIVHGQKKEFL</sequence>
<feature type="repeat" description="WD" evidence="4">
    <location>
        <begin position="869"/>
        <end position="902"/>
    </location>
</feature>
<dbReference type="AlphaFoldDB" id="A0A834NE37"/>
<feature type="domain" description="EF-hand" evidence="6">
    <location>
        <begin position="65"/>
        <end position="100"/>
    </location>
</feature>
<dbReference type="PROSITE" id="PS50082">
    <property type="entry name" value="WD_REPEATS_2"/>
    <property type="match status" value="5"/>
</dbReference>
<dbReference type="InterPro" id="IPR036322">
    <property type="entry name" value="WD40_repeat_dom_sf"/>
</dbReference>
<dbReference type="GO" id="GO:0005509">
    <property type="term" value="F:calcium ion binding"/>
    <property type="evidence" value="ECO:0007669"/>
    <property type="project" value="InterPro"/>
</dbReference>
<keyword evidence="2 4" id="KW-0853">WD repeat</keyword>
<evidence type="ECO:0000259" key="6">
    <source>
        <dbReference type="PROSITE" id="PS50222"/>
    </source>
</evidence>
<dbReference type="PANTHER" id="PTHR44324:SF6">
    <property type="entry name" value="EF-HAND CALCIUM BINDING DOMAIN 8"/>
    <property type="match status" value="1"/>
</dbReference>
<dbReference type="SUPFAM" id="SSF117289">
    <property type="entry name" value="Nucleoporin domain"/>
    <property type="match status" value="1"/>
</dbReference>
<dbReference type="InterPro" id="IPR019775">
    <property type="entry name" value="WD40_repeat_CS"/>
</dbReference>
<dbReference type="InterPro" id="IPR015943">
    <property type="entry name" value="WD40/YVTN_repeat-like_dom_sf"/>
</dbReference>
<feature type="coiled-coil region" evidence="5">
    <location>
        <begin position="666"/>
        <end position="696"/>
    </location>
</feature>
<evidence type="ECO:0000256" key="2">
    <source>
        <dbReference type="ARBA" id="ARBA00022574"/>
    </source>
</evidence>
<keyword evidence="5" id="KW-0175">Coiled coil</keyword>
<evidence type="ECO:0000313" key="7">
    <source>
        <dbReference type="EMBL" id="KAF7404734.1"/>
    </source>
</evidence>
<dbReference type="Proteomes" id="UP000614350">
    <property type="component" value="Unassembled WGS sequence"/>
</dbReference>
<feature type="repeat" description="WD" evidence="4">
    <location>
        <begin position="536"/>
        <end position="570"/>
    </location>
</feature>
<dbReference type="SUPFAM" id="SSF47473">
    <property type="entry name" value="EF-hand"/>
    <property type="match status" value="1"/>
</dbReference>
<proteinExistence type="predicted"/>
<dbReference type="PROSITE" id="PS50222">
    <property type="entry name" value="EF_HAND_2"/>
    <property type="match status" value="1"/>
</dbReference>
<dbReference type="InterPro" id="IPR001680">
    <property type="entry name" value="WD40_rpt"/>
</dbReference>
<organism evidence="7 8">
    <name type="scientific">Vespula vulgaris</name>
    <name type="common">Yellow jacket</name>
    <name type="synonym">Wasp</name>
    <dbReference type="NCBI Taxonomy" id="7454"/>
    <lineage>
        <taxon>Eukaryota</taxon>
        <taxon>Metazoa</taxon>
        <taxon>Ecdysozoa</taxon>
        <taxon>Arthropoda</taxon>
        <taxon>Hexapoda</taxon>
        <taxon>Insecta</taxon>
        <taxon>Pterygota</taxon>
        <taxon>Neoptera</taxon>
        <taxon>Endopterygota</taxon>
        <taxon>Hymenoptera</taxon>
        <taxon>Apocrita</taxon>
        <taxon>Aculeata</taxon>
        <taxon>Vespoidea</taxon>
        <taxon>Vespidae</taxon>
        <taxon>Vespinae</taxon>
        <taxon>Vespula</taxon>
    </lineage>
</organism>
<evidence type="ECO:0000313" key="8">
    <source>
        <dbReference type="Proteomes" id="UP000614350"/>
    </source>
</evidence>
<keyword evidence="3" id="KW-0677">Repeat</keyword>
<dbReference type="Pfam" id="PF00400">
    <property type="entry name" value="WD40"/>
    <property type="match status" value="5"/>
</dbReference>
<comment type="caution">
    <text evidence="7">The sequence shown here is derived from an EMBL/GenBank/DDBJ whole genome shotgun (WGS) entry which is preliminary data.</text>
</comment>
<evidence type="ECO:0000256" key="1">
    <source>
        <dbReference type="ARBA" id="ARBA00014901"/>
    </source>
</evidence>